<dbReference type="OrthoDB" id="1523883at2759"/>
<dbReference type="GO" id="GO:0008168">
    <property type="term" value="F:methyltransferase activity"/>
    <property type="evidence" value="ECO:0007669"/>
    <property type="project" value="InterPro"/>
</dbReference>
<reference evidence="1" key="1">
    <citation type="submission" date="2022-04" db="EMBL/GenBank/DDBJ databases">
        <title>Carnegiea gigantea Genome sequencing and assembly v2.</title>
        <authorList>
            <person name="Copetti D."/>
            <person name="Sanderson M.J."/>
            <person name="Burquez A."/>
            <person name="Wojciechowski M.F."/>
        </authorList>
    </citation>
    <scope>NUCLEOTIDE SEQUENCE</scope>
    <source>
        <strain evidence="1">SGP5-SGP5p</strain>
        <tissue evidence="1">Aerial part</tissue>
    </source>
</reference>
<dbReference type="Pfam" id="PF03492">
    <property type="entry name" value="Methyltransf_7"/>
    <property type="match status" value="3"/>
</dbReference>
<dbReference type="InterPro" id="IPR029063">
    <property type="entry name" value="SAM-dependent_MTases_sf"/>
</dbReference>
<dbReference type="SUPFAM" id="SSF53335">
    <property type="entry name" value="S-adenosyl-L-methionine-dependent methyltransferases"/>
    <property type="match status" value="2"/>
</dbReference>
<comment type="caution">
    <text evidence="1">The sequence shown here is derived from an EMBL/GenBank/DDBJ whole genome shotgun (WGS) entry which is preliminary data.</text>
</comment>
<gene>
    <name evidence="1" type="ORF">Cgig2_026494</name>
</gene>
<organism evidence="1 2">
    <name type="scientific">Carnegiea gigantea</name>
    <dbReference type="NCBI Taxonomy" id="171969"/>
    <lineage>
        <taxon>Eukaryota</taxon>
        <taxon>Viridiplantae</taxon>
        <taxon>Streptophyta</taxon>
        <taxon>Embryophyta</taxon>
        <taxon>Tracheophyta</taxon>
        <taxon>Spermatophyta</taxon>
        <taxon>Magnoliopsida</taxon>
        <taxon>eudicotyledons</taxon>
        <taxon>Gunneridae</taxon>
        <taxon>Pentapetalae</taxon>
        <taxon>Caryophyllales</taxon>
        <taxon>Cactineae</taxon>
        <taxon>Cactaceae</taxon>
        <taxon>Cactoideae</taxon>
        <taxon>Echinocereeae</taxon>
        <taxon>Carnegiea</taxon>
    </lineage>
</organism>
<sequence>MDMIQKFHMNKGEGETSYAKNSTVQAKAAIEDYLTKFGYFPETMAIAELGCSSGPNALMAVSEILDAVAERCSEFDRRKSPKFMVPKGLDGKEHGEMVNKGKIYLSKTSPKSVISAYMLQFRKDFMSFLKCRSQEVIPGGRMVLAFIGRSSTDPICEIACAFWDLIASTLMTMVSEGILDEERVDSFNVPYYAPCLEELKQMIGEEASFSLDRFETFEVEWDGGEKMESLEETRGERIAKMHRAVLEPMFDHHFGRAVVYELFIRYARIIDHFLSKQALKSIYLASKKAVAMAVVSNLKLFSGCDLVTAGTVEMDMHQVFHMNKGEGEASYAKNSTVQNKILSITKPFLEAAIEDYLTTFRYFPETMAIAELGCSSGPNTLTAVSEILDKVAEKCMEFGHRKSPKFMVFLNDLPGNDFNEVPAGLDGKELGAMVNKGKIYLSKTSPKSVISAYMLQFRNDFMSFLKCRSKEVISGGRMGILDEEKVDSFNIPYYAPCLEELKQMIGEEASFSLNRFEVFEVEWDGGERMESLEETRGERIAKMHTAVIESVLDHHFGREVVDQLFIRYARIVDDLLSKQALKLINLVISLTRN</sequence>
<evidence type="ECO:0000313" key="2">
    <source>
        <dbReference type="Proteomes" id="UP001153076"/>
    </source>
</evidence>
<dbReference type="InterPro" id="IPR005299">
    <property type="entry name" value="MeTrfase_7"/>
</dbReference>
<protein>
    <submittedName>
        <fullName evidence="1">Uncharacterized protein</fullName>
    </submittedName>
</protein>
<accession>A0A9Q1KFZ4</accession>
<keyword evidence="2" id="KW-1185">Reference proteome</keyword>
<dbReference type="EMBL" id="JAKOGI010000139">
    <property type="protein sequence ID" value="KAJ8442552.1"/>
    <property type="molecule type" value="Genomic_DNA"/>
</dbReference>
<proteinExistence type="predicted"/>
<dbReference type="PANTHER" id="PTHR31009">
    <property type="entry name" value="S-ADENOSYL-L-METHIONINE:CARBOXYL METHYLTRANSFERASE FAMILY PROTEIN"/>
    <property type="match status" value="1"/>
</dbReference>
<dbReference type="AlphaFoldDB" id="A0A9Q1KFZ4"/>
<name>A0A9Q1KFZ4_9CARY</name>
<evidence type="ECO:0000313" key="1">
    <source>
        <dbReference type="EMBL" id="KAJ8442552.1"/>
    </source>
</evidence>
<dbReference type="Proteomes" id="UP001153076">
    <property type="component" value="Unassembled WGS sequence"/>
</dbReference>
<dbReference type="Gene3D" id="3.40.50.150">
    <property type="entry name" value="Vaccinia Virus protein VP39"/>
    <property type="match status" value="4"/>
</dbReference>